<sequence length="119" mass="13095">MEGYNNYDNLGDEFIPARTRTRHGIARLSISSDDKGHVMARDMLLQQDQQQVDINNVQADAGNQVSQGNIPAARMDHIEVAVHGIPQEREGIAPGLGLVSGSLMNELVEWLCFKIILGL</sequence>
<evidence type="ECO:0000313" key="2">
    <source>
        <dbReference type="Proteomes" id="UP001239111"/>
    </source>
</evidence>
<protein>
    <submittedName>
        <fullName evidence="1">Uncharacterized protein</fullName>
    </submittedName>
</protein>
<organism evidence="1 2">
    <name type="scientific">Eretmocerus hayati</name>
    <dbReference type="NCBI Taxonomy" id="131215"/>
    <lineage>
        <taxon>Eukaryota</taxon>
        <taxon>Metazoa</taxon>
        <taxon>Ecdysozoa</taxon>
        <taxon>Arthropoda</taxon>
        <taxon>Hexapoda</taxon>
        <taxon>Insecta</taxon>
        <taxon>Pterygota</taxon>
        <taxon>Neoptera</taxon>
        <taxon>Endopterygota</taxon>
        <taxon>Hymenoptera</taxon>
        <taxon>Apocrita</taxon>
        <taxon>Proctotrupomorpha</taxon>
        <taxon>Chalcidoidea</taxon>
        <taxon>Aphelinidae</taxon>
        <taxon>Aphelininae</taxon>
        <taxon>Eretmocerus</taxon>
    </lineage>
</organism>
<name>A0ACC2PRA5_9HYME</name>
<gene>
    <name evidence="1" type="ORF">QAD02_021735</name>
</gene>
<evidence type="ECO:0000313" key="1">
    <source>
        <dbReference type="EMBL" id="KAJ8685942.1"/>
    </source>
</evidence>
<proteinExistence type="predicted"/>
<dbReference type="EMBL" id="CM056741">
    <property type="protein sequence ID" value="KAJ8685942.1"/>
    <property type="molecule type" value="Genomic_DNA"/>
</dbReference>
<dbReference type="Proteomes" id="UP001239111">
    <property type="component" value="Chromosome 1"/>
</dbReference>
<accession>A0ACC2PRA5</accession>
<comment type="caution">
    <text evidence="1">The sequence shown here is derived from an EMBL/GenBank/DDBJ whole genome shotgun (WGS) entry which is preliminary data.</text>
</comment>
<keyword evidence="2" id="KW-1185">Reference proteome</keyword>
<reference evidence="1" key="1">
    <citation type="submission" date="2023-04" db="EMBL/GenBank/DDBJ databases">
        <title>A chromosome-level genome assembly of the parasitoid wasp Eretmocerus hayati.</title>
        <authorList>
            <person name="Zhong Y."/>
            <person name="Liu S."/>
            <person name="Liu Y."/>
        </authorList>
    </citation>
    <scope>NUCLEOTIDE SEQUENCE</scope>
    <source>
        <strain evidence="1">ZJU_SS_LIU_2023</strain>
    </source>
</reference>